<evidence type="ECO:0000313" key="13">
    <source>
        <dbReference type="EMBL" id="UUR08367.1"/>
    </source>
</evidence>
<sequence>MIPLAGGVAGFLLGAIFGSFIATLCLRWPEGESVLRGRSTCDGCGRPIPPARLVPLLSAAWSRGGAACCGSAIDPFHTRVELAAALIGAVSLALAPSAQGLALAAFGWLLLPLFLLDRAHFWLPNPLTITLALAGFALAPLLDDVPLVERLASSLVAGLGLALIGWTYARLRSREGLGGGDPKLLAALALWLGAEGVVATLLGAALLGLAVALAQRRARDEALPFGAFLCLAAWLIATLRVAFVP</sequence>
<evidence type="ECO:0000313" key="14">
    <source>
        <dbReference type="Proteomes" id="UP000831921"/>
    </source>
</evidence>
<evidence type="ECO:0000256" key="6">
    <source>
        <dbReference type="ARBA" id="ARBA00022989"/>
    </source>
</evidence>
<dbReference type="PANTHER" id="PTHR30487">
    <property type="entry name" value="TYPE 4 PREPILIN-LIKE PROTEINS LEADER PEPTIDE-PROCESSING ENZYME"/>
    <property type="match status" value="1"/>
</dbReference>
<feature type="transmembrane region" description="Helical" evidence="10">
    <location>
        <begin position="151"/>
        <end position="169"/>
    </location>
</feature>
<evidence type="ECO:0000256" key="5">
    <source>
        <dbReference type="ARBA" id="ARBA00022692"/>
    </source>
</evidence>
<feature type="domain" description="Prepilin peptidase A24 N-terminal" evidence="12">
    <location>
        <begin position="12"/>
        <end position="90"/>
    </location>
</feature>
<keyword evidence="9" id="KW-0511">Multifunctional enzyme</keyword>
<feature type="transmembrane region" description="Helical" evidence="10">
    <location>
        <begin position="121"/>
        <end position="139"/>
    </location>
</feature>
<dbReference type="EC" id="3.4.23.43" evidence="9"/>
<evidence type="ECO:0000256" key="9">
    <source>
        <dbReference type="RuleBase" id="RU003794"/>
    </source>
</evidence>
<keyword evidence="6 10" id="KW-1133">Transmembrane helix</keyword>
<dbReference type="Gene3D" id="1.20.120.1220">
    <property type="match status" value="1"/>
</dbReference>
<keyword evidence="7 10" id="KW-0472">Membrane</keyword>
<dbReference type="Pfam" id="PF06750">
    <property type="entry name" value="A24_N_bact"/>
    <property type="match status" value="1"/>
</dbReference>
<evidence type="ECO:0000256" key="4">
    <source>
        <dbReference type="ARBA" id="ARBA00022519"/>
    </source>
</evidence>
<evidence type="ECO:0000256" key="2">
    <source>
        <dbReference type="ARBA" id="ARBA00005801"/>
    </source>
</evidence>
<dbReference type="RefSeq" id="WP_249504144.1">
    <property type="nucleotide sequence ID" value="NZ_CP097253.1"/>
</dbReference>
<keyword evidence="9" id="KW-0378">Hydrolase</keyword>
<comment type="subcellular location">
    <subcellularLocation>
        <location evidence="1">Cell inner membrane</location>
        <topology evidence="1">Multi-pass membrane protein</topology>
    </subcellularLocation>
    <subcellularLocation>
        <location evidence="9">Cell membrane</location>
        <topology evidence="9">Multi-pass membrane protein</topology>
    </subcellularLocation>
</comment>
<keyword evidence="9" id="KW-0489">Methyltransferase</keyword>
<proteinExistence type="inferred from homology"/>
<dbReference type="PANTHER" id="PTHR30487:SF0">
    <property type="entry name" value="PREPILIN LEADER PEPTIDASE_N-METHYLTRANSFERASE-RELATED"/>
    <property type="match status" value="1"/>
</dbReference>
<reference evidence="13 14" key="1">
    <citation type="submission" date="2022-05" db="EMBL/GenBank/DDBJ databases">
        <title>S8-45 Sphingomonas ultraviolaceadurans.</title>
        <authorList>
            <person name="Liu Y."/>
        </authorList>
    </citation>
    <scope>NUCLEOTIDE SEQUENCE [LARGE SCALE GENOMIC DNA]</scope>
    <source>
        <strain evidence="13 14">S8-45</strain>
    </source>
</reference>
<feature type="domain" description="Prepilin type IV endopeptidase peptidase" evidence="11">
    <location>
        <begin position="105"/>
        <end position="213"/>
    </location>
</feature>
<dbReference type="InterPro" id="IPR010627">
    <property type="entry name" value="Prepilin_pept_A24_N"/>
</dbReference>
<evidence type="ECO:0000256" key="8">
    <source>
        <dbReference type="RuleBase" id="RU003793"/>
    </source>
</evidence>
<dbReference type="InterPro" id="IPR000045">
    <property type="entry name" value="Prepilin_IV_endopep_pep"/>
</dbReference>
<comment type="function">
    <text evidence="9">Plays an essential role in type IV pili and type II pseudopili formation by proteolytically removing the leader sequence from substrate proteins and subsequently monomethylating the alpha-amino group of the newly exposed N-terminal phenylalanine.</text>
</comment>
<evidence type="ECO:0000256" key="3">
    <source>
        <dbReference type="ARBA" id="ARBA00022475"/>
    </source>
</evidence>
<accession>A0ABY5MV92</accession>
<feature type="transmembrane region" description="Helical" evidence="10">
    <location>
        <begin position="225"/>
        <end position="243"/>
    </location>
</feature>
<dbReference type="Pfam" id="PF01478">
    <property type="entry name" value="Peptidase_A24"/>
    <property type="match status" value="1"/>
</dbReference>
<feature type="transmembrane region" description="Helical" evidence="10">
    <location>
        <begin position="189"/>
        <end position="213"/>
    </location>
</feature>
<dbReference type="InterPro" id="IPR050882">
    <property type="entry name" value="Prepilin_peptidase/N-MTase"/>
</dbReference>
<evidence type="ECO:0000256" key="10">
    <source>
        <dbReference type="SAM" id="Phobius"/>
    </source>
</evidence>
<dbReference type="Proteomes" id="UP000831921">
    <property type="component" value="Chromosome"/>
</dbReference>
<keyword evidence="3" id="KW-1003">Cell membrane</keyword>
<comment type="catalytic activity">
    <reaction evidence="9">
        <text>Typically cleaves a -Gly-|-Phe- bond to release an N-terminal, basic peptide of 5-8 residues from type IV prepilin, and then N-methylates the new N-terminal amino group, the methyl donor being S-adenosyl-L-methionine.</text>
        <dbReference type="EC" id="3.4.23.43"/>
    </reaction>
</comment>
<keyword evidence="9" id="KW-0808">Transferase</keyword>
<dbReference type="EMBL" id="CP097253">
    <property type="protein sequence ID" value="UUR08367.1"/>
    <property type="molecule type" value="Genomic_DNA"/>
</dbReference>
<evidence type="ECO:0000259" key="11">
    <source>
        <dbReference type="Pfam" id="PF01478"/>
    </source>
</evidence>
<keyword evidence="9" id="KW-0645">Protease</keyword>
<dbReference type="PRINTS" id="PR00864">
    <property type="entry name" value="PREPILNPTASE"/>
</dbReference>
<protein>
    <recommendedName>
        <fullName evidence="9">Prepilin leader peptidase/N-methyltransferase</fullName>
        <ecNumber evidence="9">2.1.1.-</ecNumber>
        <ecNumber evidence="9">3.4.23.43</ecNumber>
    </recommendedName>
</protein>
<dbReference type="InterPro" id="IPR014032">
    <property type="entry name" value="Peptidase_A24A_bac"/>
</dbReference>
<feature type="transmembrane region" description="Helical" evidence="10">
    <location>
        <begin position="6"/>
        <end position="26"/>
    </location>
</feature>
<keyword evidence="4" id="KW-0997">Cell inner membrane</keyword>
<comment type="similarity">
    <text evidence="2 8">Belongs to the peptidase A24 family.</text>
</comment>
<name>A0ABY5MV92_9SPHN</name>
<organism evidence="13 14">
    <name type="scientific">Sphingomonas glaciei</name>
    <dbReference type="NCBI Taxonomy" id="2938948"/>
    <lineage>
        <taxon>Bacteria</taxon>
        <taxon>Pseudomonadati</taxon>
        <taxon>Pseudomonadota</taxon>
        <taxon>Alphaproteobacteria</taxon>
        <taxon>Sphingomonadales</taxon>
        <taxon>Sphingomonadaceae</taxon>
        <taxon>Sphingomonas</taxon>
    </lineage>
</organism>
<keyword evidence="14" id="KW-1185">Reference proteome</keyword>
<evidence type="ECO:0000256" key="7">
    <source>
        <dbReference type="ARBA" id="ARBA00023136"/>
    </source>
</evidence>
<dbReference type="EC" id="2.1.1.-" evidence="9"/>
<feature type="transmembrane region" description="Helical" evidence="10">
    <location>
        <begin position="82"/>
        <end position="109"/>
    </location>
</feature>
<keyword evidence="5 9" id="KW-0812">Transmembrane</keyword>
<evidence type="ECO:0000259" key="12">
    <source>
        <dbReference type="Pfam" id="PF06750"/>
    </source>
</evidence>
<gene>
    <name evidence="13" type="ORF">M1K48_01595</name>
</gene>
<evidence type="ECO:0000256" key="1">
    <source>
        <dbReference type="ARBA" id="ARBA00004429"/>
    </source>
</evidence>